<keyword evidence="8 11" id="KW-0472">Membrane</keyword>
<protein>
    <submittedName>
        <fullName evidence="15">Complement component C1q receptor-like</fullName>
    </submittedName>
</protein>
<evidence type="ECO:0000256" key="7">
    <source>
        <dbReference type="ARBA" id="ARBA00022989"/>
    </source>
</evidence>
<keyword evidence="16" id="KW-1185">Reference proteome</keyword>
<dbReference type="Gene3D" id="3.10.100.10">
    <property type="entry name" value="Mannose-Binding Protein A, subunit A"/>
    <property type="match status" value="1"/>
</dbReference>
<feature type="transmembrane region" description="Helical" evidence="11">
    <location>
        <begin position="281"/>
        <end position="306"/>
    </location>
</feature>
<feature type="disulfide bond" evidence="10">
    <location>
        <begin position="240"/>
        <end position="250"/>
    </location>
</feature>
<evidence type="ECO:0000256" key="11">
    <source>
        <dbReference type="SAM" id="Phobius"/>
    </source>
</evidence>
<keyword evidence="6" id="KW-0430">Lectin</keyword>
<dbReference type="Ensembl" id="ENSFHET00000010448.1">
    <property type="protein sequence ID" value="ENSFHEP00000003498.1"/>
    <property type="gene ID" value="ENSFHEG00000004395.1"/>
</dbReference>
<keyword evidence="7 11" id="KW-1133">Transmembrane helix</keyword>
<feature type="chain" id="PRO_5018616776" evidence="12">
    <location>
        <begin position="25"/>
        <end position="314"/>
    </location>
</feature>
<keyword evidence="3" id="KW-0597">Phosphoprotein</keyword>
<evidence type="ECO:0000256" key="2">
    <source>
        <dbReference type="ARBA" id="ARBA00022536"/>
    </source>
</evidence>
<dbReference type="SUPFAM" id="SSF56436">
    <property type="entry name" value="C-type lectin-like"/>
    <property type="match status" value="1"/>
</dbReference>
<name>A0A3Q2SU29_FUNHE</name>
<evidence type="ECO:0000313" key="15">
    <source>
        <dbReference type="Ensembl" id="ENSFHEP00000003498.1"/>
    </source>
</evidence>
<dbReference type="Gene3D" id="2.10.25.10">
    <property type="entry name" value="Laminin"/>
    <property type="match status" value="1"/>
</dbReference>
<evidence type="ECO:0000259" key="13">
    <source>
        <dbReference type="PROSITE" id="PS50026"/>
    </source>
</evidence>
<dbReference type="CDD" id="cd00054">
    <property type="entry name" value="EGF_CA"/>
    <property type="match status" value="1"/>
</dbReference>
<dbReference type="Pfam" id="PF07645">
    <property type="entry name" value="EGF_CA"/>
    <property type="match status" value="1"/>
</dbReference>
<keyword evidence="4 11" id="KW-0812">Transmembrane</keyword>
<evidence type="ECO:0000256" key="8">
    <source>
        <dbReference type="ARBA" id="ARBA00023136"/>
    </source>
</evidence>
<dbReference type="InterPro" id="IPR016187">
    <property type="entry name" value="CTDL_fold"/>
</dbReference>
<keyword evidence="2 10" id="KW-0245">EGF-like domain</keyword>
<evidence type="ECO:0000256" key="4">
    <source>
        <dbReference type="ARBA" id="ARBA00022692"/>
    </source>
</evidence>
<sequence>MDFWPCCWCRFLWMVVFLLKNVSANSSSHTKYTLSQREARFDQAVSGCLPGTLPSVATEHEYQEISQLLSKSKLYQANITVWIGLRKPKSECVVPSLPLRGFKWVENGSQEASVINWLEEPALTCTEDLCGALKRQVVQSKVHLVLIPDSCKTPYRFICKGRHVAATHPSIRSLTPDSSNDSRVLVECWSEVKIELVCSGTPAVWRLLDGSLADFSSICLHCDTGFQKNDSGLCVDVDECSTGKPCPHTCQNTEGSYRCVCGDDPDSSCEETGGKSSMLHILIPVVVVVVVLLVILAIIVVVTCCLKRRKKTKP</sequence>
<comment type="subcellular location">
    <subcellularLocation>
        <location evidence="1">Membrane</location>
        <topology evidence="1">Single-pass type I membrane protein</topology>
    </subcellularLocation>
</comment>
<dbReference type="GO" id="GO:0030246">
    <property type="term" value="F:carbohydrate binding"/>
    <property type="evidence" value="ECO:0007669"/>
    <property type="project" value="UniProtKB-KW"/>
</dbReference>
<proteinExistence type="predicted"/>
<evidence type="ECO:0000313" key="16">
    <source>
        <dbReference type="Proteomes" id="UP000265000"/>
    </source>
</evidence>
<dbReference type="InterPro" id="IPR000152">
    <property type="entry name" value="EGF-type_Asp/Asn_hydroxyl_site"/>
</dbReference>
<dbReference type="InterPro" id="IPR051505">
    <property type="entry name" value="C-type_lectin_domain"/>
</dbReference>
<dbReference type="GeneTree" id="ENSGT01030000234930"/>
<accession>A0A3Q2SU29</accession>
<feature type="signal peptide" evidence="12">
    <location>
        <begin position="1"/>
        <end position="24"/>
    </location>
</feature>
<evidence type="ECO:0000256" key="10">
    <source>
        <dbReference type="PROSITE-ProRule" id="PRU00076"/>
    </source>
</evidence>
<dbReference type="SMART" id="SM00034">
    <property type="entry name" value="CLECT"/>
    <property type="match status" value="1"/>
</dbReference>
<dbReference type="PANTHER" id="PTHR14789">
    <property type="entry name" value="CHONDROLECTIN VARIANT CHODLFDELTAE"/>
    <property type="match status" value="1"/>
</dbReference>
<dbReference type="InterPro" id="IPR000742">
    <property type="entry name" value="EGF"/>
</dbReference>
<dbReference type="PROSITE" id="PS00010">
    <property type="entry name" value="ASX_HYDROXYL"/>
    <property type="match status" value="1"/>
</dbReference>
<dbReference type="GO" id="GO:0016020">
    <property type="term" value="C:membrane"/>
    <property type="evidence" value="ECO:0007669"/>
    <property type="project" value="UniProtKB-SubCell"/>
</dbReference>
<keyword evidence="5 12" id="KW-0732">Signal</keyword>
<evidence type="ECO:0000259" key="14">
    <source>
        <dbReference type="PROSITE" id="PS50041"/>
    </source>
</evidence>
<feature type="domain" description="C-type lectin" evidence="14">
    <location>
        <begin position="32"/>
        <end position="160"/>
    </location>
</feature>
<feature type="domain" description="EGF-like" evidence="13">
    <location>
        <begin position="236"/>
        <end position="270"/>
    </location>
</feature>
<dbReference type="SMART" id="SM00179">
    <property type="entry name" value="EGF_CA"/>
    <property type="match status" value="1"/>
</dbReference>
<organism evidence="15 16">
    <name type="scientific">Fundulus heteroclitus</name>
    <name type="common">Killifish</name>
    <name type="synonym">Mummichog</name>
    <dbReference type="NCBI Taxonomy" id="8078"/>
    <lineage>
        <taxon>Eukaryota</taxon>
        <taxon>Metazoa</taxon>
        <taxon>Chordata</taxon>
        <taxon>Craniata</taxon>
        <taxon>Vertebrata</taxon>
        <taxon>Euteleostomi</taxon>
        <taxon>Actinopterygii</taxon>
        <taxon>Neopterygii</taxon>
        <taxon>Teleostei</taxon>
        <taxon>Neoteleostei</taxon>
        <taxon>Acanthomorphata</taxon>
        <taxon>Ovalentaria</taxon>
        <taxon>Atherinomorphae</taxon>
        <taxon>Cyprinodontiformes</taxon>
        <taxon>Fundulidae</taxon>
        <taxon>Fundulus</taxon>
    </lineage>
</organism>
<dbReference type="Proteomes" id="UP000265000">
    <property type="component" value="Unplaced"/>
</dbReference>
<evidence type="ECO:0000256" key="1">
    <source>
        <dbReference type="ARBA" id="ARBA00004479"/>
    </source>
</evidence>
<reference evidence="15" key="2">
    <citation type="submission" date="2025-09" db="UniProtKB">
        <authorList>
            <consortium name="Ensembl"/>
        </authorList>
    </citation>
    <scope>IDENTIFICATION</scope>
</reference>
<evidence type="ECO:0000256" key="12">
    <source>
        <dbReference type="SAM" id="SignalP"/>
    </source>
</evidence>
<dbReference type="InterPro" id="IPR049883">
    <property type="entry name" value="NOTCH1_EGF-like"/>
</dbReference>
<dbReference type="InterPro" id="IPR001304">
    <property type="entry name" value="C-type_lectin-like"/>
</dbReference>
<dbReference type="PROSITE" id="PS50026">
    <property type="entry name" value="EGF_3"/>
    <property type="match status" value="1"/>
</dbReference>
<dbReference type="AlphaFoldDB" id="A0A3Q2SU29"/>
<dbReference type="PROSITE" id="PS01187">
    <property type="entry name" value="EGF_CA"/>
    <property type="match status" value="1"/>
</dbReference>
<keyword evidence="9 10" id="KW-1015">Disulfide bond</keyword>
<evidence type="ECO:0000256" key="6">
    <source>
        <dbReference type="ARBA" id="ARBA00022734"/>
    </source>
</evidence>
<evidence type="ECO:0000256" key="5">
    <source>
        <dbReference type="ARBA" id="ARBA00022729"/>
    </source>
</evidence>
<dbReference type="STRING" id="8078.ENSFHEP00000003498"/>
<reference evidence="15" key="1">
    <citation type="submission" date="2025-08" db="UniProtKB">
        <authorList>
            <consortium name="Ensembl"/>
        </authorList>
    </citation>
    <scope>IDENTIFICATION</scope>
</reference>
<dbReference type="PROSITE" id="PS50041">
    <property type="entry name" value="C_TYPE_LECTIN_2"/>
    <property type="match status" value="1"/>
</dbReference>
<dbReference type="SUPFAM" id="SSF57196">
    <property type="entry name" value="EGF/Laminin"/>
    <property type="match status" value="1"/>
</dbReference>
<dbReference type="InterPro" id="IPR016186">
    <property type="entry name" value="C-type_lectin-like/link_sf"/>
</dbReference>
<evidence type="ECO:0000256" key="9">
    <source>
        <dbReference type="ARBA" id="ARBA00023157"/>
    </source>
</evidence>
<dbReference type="GO" id="GO:0005509">
    <property type="term" value="F:calcium ion binding"/>
    <property type="evidence" value="ECO:0007669"/>
    <property type="project" value="InterPro"/>
</dbReference>
<dbReference type="PANTHER" id="PTHR14789:SF8">
    <property type="entry name" value="C-TYPE LECTIN DOMAIN FAMILY 14 MEMBER A PRECURSOR-RELATED"/>
    <property type="match status" value="1"/>
</dbReference>
<evidence type="ECO:0000256" key="3">
    <source>
        <dbReference type="ARBA" id="ARBA00022553"/>
    </source>
</evidence>
<comment type="caution">
    <text evidence="10">Lacks conserved residue(s) required for the propagation of feature annotation.</text>
</comment>
<dbReference type="InterPro" id="IPR001881">
    <property type="entry name" value="EGF-like_Ca-bd_dom"/>
</dbReference>
<dbReference type="InterPro" id="IPR018097">
    <property type="entry name" value="EGF_Ca-bd_CS"/>
</dbReference>